<accession>R7WFG1</accession>
<dbReference type="SUPFAM" id="SSF51101">
    <property type="entry name" value="Mannose-binding lectins"/>
    <property type="match status" value="1"/>
</dbReference>
<dbReference type="GO" id="GO:0048046">
    <property type="term" value="C:apoplast"/>
    <property type="evidence" value="ECO:0007669"/>
    <property type="project" value="UniProtKB-SubCell"/>
</dbReference>
<protein>
    <recommendedName>
        <fullName evidence="1">Dirigent protein</fullName>
    </recommendedName>
</protein>
<dbReference type="SMART" id="SM00915">
    <property type="entry name" value="Jacalin"/>
    <property type="match status" value="1"/>
</dbReference>
<sequence>MTANDYFQSIPLEQQVQPKELRFHLYMFQHWREGPQQNQGVITDIKRPRLMGSSLQVLGNFAGKSGQLAIVGGTGELAFAHGVATATVIQEGDGDSIRELQIRAMCLAFLKPLFSSPTPVASDAVERRKRFVEELRVGGGGLLAEGETCEETGRGIAPMLKGNGGRRLHDGRRRVEARRLGGTMWIWPEALGREGGVEGYSRHGSLSVTKIGPWGGNGGKEFNIPESVPQPRRLESVTIRSGIVINSIAFSYVNQAGNKQTLGPWGGDGEHTGTEVSGTTGAFGGDTVVTSLSFVTNVKTYGPFGTPIGTAFSVPLTDTNVVGFFVRAGRFLNALGVYARSSIQN</sequence>
<organism evidence="2">
    <name type="scientific">Aegilops tauschii</name>
    <name type="common">Tausch's goatgrass</name>
    <name type="synonym">Aegilops squarrosa</name>
    <dbReference type="NCBI Taxonomy" id="37682"/>
    <lineage>
        <taxon>Eukaryota</taxon>
        <taxon>Viridiplantae</taxon>
        <taxon>Streptophyta</taxon>
        <taxon>Embryophyta</taxon>
        <taxon>Tracheophyta</taxon>
        <taxon>Spermatophyta</taxon>
        <taxon>Magnoliopsida</taxon>
        <taxon>Liliopsida</taxon>
        <taxon>Poales</taxon>
        <taxon>Poaceae</taxon>
        <taxon>BOP clade</taxon>
        <taxon>Pooideae</taxon>
        <taxon>Triticodae</taxon>
        <taxon>Triticeae</taxon>
        <taxon>Triticinae</taxon>
        <taxon>Aegilops</taxon>
    </lineage>
</organism>
<evidence type="ECO:0000256" key="1">
    <source>
        <dbReference type="RuleBase" id="RU363099"/>
    </source>
</evidence>
<dbReference type="InterPro" id="IPR033734">
    <property type="entry name" value="Jacalin-like_lectin_dom_plant"/>
</dbReference>
<dbReference type="CDD" id="cd09612">
    <property type="entry name" value="Jacalin"/>
    <property type="match status" value="1"/>
</dbReference>
<comment type="similarity">
    <text evidence="1">Belongs to the plant dirigent protein family.</text>
</comment>
<dbReference type="Gene3D" id="2.100.10.30">
    <property type="entry name" value="Jacalin-like lectin domain"/>
    <property type="match status" value="1"/>
</dbReference>
<dbReference type="InterPro" id="IPR001229">
    <property type="entry name" value="Jacalin-like_lectin_dom"/>
</dbReference>
<keyword evidence="1" id="KW-0964">Secreted</keyword>
<dbReference type="PANTHER" id="PTHR46506">
    <property type="entry name" value="OS05G0143600 PROTEIN"/>
    <property type="match status" value="1"/>
</dbReference>
<dbReference type="EnsemblPlants" id="EMT19890">
    <property type="protein sequence ID" value="EMT19890"/>
    <property type="gene ID" value="F775_11960"/>
</dbReference>
<evidence type="ECO:0000313" key="2">
    <source>
        <dbReference type="EnsemblPlants" id="EMT19890"/>
    </source>
</evidence>
<dbReference type="PROSITE" id="PS51752">
    <property type="entry name" value="JACALIN_LECTIN"/>
    <property type="match status" value="1"/>
</dbReference>
<dbReference type="InterPro" id="IPR004265">
    <property type="entry name" value="Dirigent"/>
</dbReference>
<comment type="subcellular location">
    <subcellularLocation>
        <location evidence="1">Secreted</location>
        <location evidence="1">Extracellular space</location>
        <location evidence="1">Apoplast</location>
    </subcellularLocation>
</comment>
<dbReference type="Pfam" id="PF01419">
    <property type="entry name" value="Jacalin"/>
    <property type="match status" value="1"/>
</dbReference>
<dbReference type="AlphaFoldDB" id="R7WFG1"/>
<proteinExistence type="inferred from homology"/>
<dbReference type="InterPro" id="IPR036404">
    <property type="entry name" value="Jacalin-like_lectin_dom_sf"/>
</dbReference>
<dbReference type="Pfam" id="PF03018">
    <property type="entry name" value="Dirigent"/>
    <property type="match status" value="1"/>
</dbReference>
<keyword evidence="1" id="KW-0052">Apoplast</keyword>
<name>R7WFG1_AEGTA</name>
<comment type="function">
    <text evidence="1">Dirigent proteins impart stereoselectivity on the phenoxy radical-coupling reaction, yielding optically active lignans from two molecules of coniferyl alcohol in the biosynthesis of lignans, flavonolignans, and alkaloids and thus plays a central role in plant secondary metabolism.</text>
</comment>
<comment type="subunit">
    <text evidence="1">Homodimer.</text>
</comment>
<reference evidence="2" key="1">
    <citation type="submission" date="2015-06" db="UniProtKB">
        <authorList>
            <consortium name="EnsemblPlants"/>
        </authorList>
    </citation>
    <scope>IDENTIFICATION</scope>
</reference>
<dbReference type="GO" id="GO:0030246">
    <property type="term" value="F:carbohydrate binding"/>
    <property type="evidence" value="ECO:0007669"/>
    <property type="project" value="InterPro"/>
</dbReference>